<evidence type="ECO:0000313" key="1">
    <source>
        <dbReference type="EMBL" id="NGO11840.1"/>
    </source>
</evidence>
<feature type="non-terminal residue" evidence="1">
    <location>
        <position position="1"/>
    </location>
</feature>
<sequence>AHSHVGGVRWWNVKHPGAYAGRLAEGRSPGAGRELLSEEDRRVERILLELRLREGCPLSLLRPDGLAASRRALAEGLLEAGPYDEGRAVLTLRGRLLADAVVRDLVD</sequence>
<protein>
    <submittedName>
        <fullName evidence="1">Coproporphyrinogen III oxidase</fullName>
    </submittedName>
</protein>
<dbReference type="AlphaFoldDB" id="A0A6G4VDD4"/>
<gene>
    <name evidence="1" type="ORF">G5C60_30630</name>
</gene>
<dbReference type="SUPFAM" id="SSF102114">
    <property type="entry name" value="Radical SAM enzymes"/>
    <property type="match status" value="1"/>
</dbReference>
<dbReference type="InterPro" id="IPR058240">
    <property type="entry name" value="rSAM_sf"/>
</dbReference>
<name>A0A6G4VDD4_9ACTN</name>
<dbReference type="EMBL" id="JAAKZY010000117">
    <property type="protein sequence ID" value="NGO11840.1"/>
    <property type="molecule type" value="Genomic_DNA"/>
</dbReference>
<comment type="caution">
    <text evidence="1">The sequence shown here is derived from an EMBL/GenBank/DDBJ whole genome shotgun (WGS) entry which is preliminary data.</text>
</comment>
<evidence type="ECO:0000313" key="2">
    <source>
        <dbReference type="Proteomes" id="UP000472335"/>
    </source>
</evidence>
<dbReference type="Proteomes" id="UP000472335">
    <property type="component" value="Unassembled WGS sequence"/>
</dbReference>
<proteinExistence type="predicted"/>
<keyword evidence="2" id="KW-1185">Reference proteome</keyword>
<organism evidence="1 2">
    <name type="scientific">Streptomyces scabichelini</name>
    <dbReference type="NCBI Taxonomy" id="2711217"/>
    <lineage>
        <taxon>Bacteria</taxon>
        <taxon>Bacillati</taxon>
        <taxon>Actinomycetota</taxon>
        <taxon>Actinomycetes</taxon>
        <taxon>Kitasatosporales</taxon>
        <taxon>Streptomycetaceae</taxon>
        <taxon>Streptomyces</taxon>
    </lineage>
</organism>
<accession>A0A6G4VDD4</accession>
<reference evidence="1 2" key="1">
    <citation type="submission" date="2020-02" db="EMBL/GenBank/DDBJ databases">
        <title>Whole-genome analyses of novel actinobacteria.</title>
        <authorList>
            <person name="Sahin N."/>
            <person name="Gencbay T."/>
        </authorList>
    </citation>
    <scope>NUCLEOTIDE SEQUENCE [LARGE SCALE GENOMIC DNA]</scope>
    <source>
        <strain evidence="1 2">HC44</strain>
    </source>
</reference>